<dbReference type="AlphaFoldDB" id="A0AAW1VUM0"/>
<sequence>MDRMIFKRRRGLTLGSEEGEGTAAVVEAGQVRRRETEEEEMEQRQAKGEGSTALWPGGAIRDLMARGSIRMVSAHSSQQIYTRATNT</sequence>
<gene>
    <name evidence="2" type="ORF">M0R45_035373</name>
</gene>
<name>A0AAW1VUM0_RUBAR</name>
<evidence type="ECO:0000313" key="3">
    <source>
        <dbReference type="Proteomes" id="UP001457282"/>
    </source>
</evidence>
<organism evidence="2 3">
    <name type="scientific">Rubus argutus</name>
    <name type="common">Southern blackberry</name>
    <dbReference type="NCBI Taxonomy" id="59490"/>
    <lineage>
        <taxon>Eukaryota</taxon>
        <taxon>Viridiplantae</taxon>
        <taxon>Streptophyta</taxon>
        <taxon>Embryophyta</taxon>
        <taxon>Tracheophyta</taxon>
        <taxon>Spermatophyta</taxon>
        <taxon>Magnoliopsida</taxon>
        <taxon>eudicotyledons</taxon>
        <taxon>Gunneridae</taxon>
        <taxon>Pentapetalae</taxon>
        <taxon>rosids</taxon>
        <taxon>fabids</taxon>
        <taxon>Rosales</taxon>
        <taxon>Rosaceae</taxon>
        <taxon>Rosoideae</taxon>
        <taxon>Rosoideae incertae sedis</taxon>
        <taxon>Rubus</taxon>
    </lineage>
</organism>
<evidence type="ECO:0000313" key="2">
    <source>
        <dbReference type="EMBL" id="KAK9911465.1"/>
    </source>
</evidence>
<protein>
    <submittedName>
        <fullName evidence="2">Uncharacterized protein</fullName>
    </submittedName>
</protein>
<proteinExistence type="predicted"/>
<feature type="compositionally biased region" description="Basic and acidic residues" evidence="1">
    <location>
        <begin position="33"/>
        <end position="47"/>
    </location>
</feature>
<accession>A0AAW1VUM0</accession>
<comment type="caution">
    <text evidence="2">The sequence shown here is derived from an EMBL/GenBank/DDBJ whole genome shotgun (WGS) entry which is preliminary data.</text>
</comment>
<dbReference type="Proteomes" id="UP001457282">
    <property type="component" value="Unassembled WGS sequence"/>
</dbReference>
<reference evidence="2 3" key="1">
    <citation type="journal article" date="2023" name="G3 (Bethesda)">
        <title>A chromosome-length genome assembly and annotation of blackberry (Rubus argutus, cv. 'Hillquist').</title>
        <authorList>
            <person name="Bruna T."/>
            <person name="Aryal R."/>
            <person name="Dudchenko O."/>
            <person name="Sargent D.J."/>
            <person name="Mead D."/>
            <person name="Buti M."/>
            <person name="Cavallini A."/>
            <person name="Hytonen T."/>
            <person name="Andres J."/>
            <person name="Pham M."/>
            <person name="Weisz D."/>
            <person name="Mascagni F."/>
            <person name="Usai G."/>
            <person name="Natali L."/>
            <person name="Bassil N."/>
            <person name="Fernandez G.E."/>
            <person name="Lomsadze A."/>
            <person name="Armour M."/>
            <person name="Olukolu B."/>
            <person name="Poorten T."/>
            <person name="Britton C."/>
            <person name="Davik J."/>
            <person name="Ashrafi H."/>
            <person name="Aiden E.L."/>
            <person name="Borodovsky M."/>
            <person name="Worthington M."/>
        </authorList>
    </citation>
    <scope>NUCLEOTIDE SEQUENCE [LARGE SCALE GENOMIC DNA]</scope>
    <source>
        <strain evidence="2">PI 553951</strain>
    </source>
</reference>
<dbReference type="Gene3D" id="1.10.10.10">
    <property type="entry name" value="Winged helix-like DNA-binding domain superfamily/Winged helix DNA-binding domain"/>
    <property type="match status" value="1"/>
</dbReference>
<keyword evidence="3" id="KW-1185">Reference proteome</keyword>
<dbReference type="EMBL" id="JBEDUW010000007">
    <property type="protein sequence ID" value="KAK9911465.1"/>
    <property type="molecule type" value="Genomic_DNA"/>
</dbReference>
<evidence type="ECO:0000256" key="1">
    <source>
        <dbReference type="SAM" id="MobiDB-lite"/>
    </source>
</evidence>
<dbReference type="InterPro" id="IPR036388">
    <property type="entry name" value="WH-like_DNA-bd_sf"/>
</dbReference>
<feature type="region of interest" description="Disordered" evidence="1">
    <location>
        <begin position="33"/>
        <end position="55"/>
    </location>
</feature>